<keyword evidence="4" id="KW-0812">Transmembrane</keyword>
<comment type="caution">
    <text evidence="6">The sequence shown here is derived from an EMBL/GenBank/DDBJ whole genome shotgun (WGS) entry which is preliminary data.</text>
</comment>
<name>A0ABT5F2J2_9BACT</name>
<organism evidence="6 7">
    <name type="scientific">Polyangium mundeleinium</name>
    <dbReference type="NCBI Taxonomy" id="2995306"/>
    <lineage>
        <taxon>Bacteria</taxon>
        <taxon>Pseudomonadati</taxon>
        <taxon>Myxococcota</taxon>
        <taxon>Polyangia</taxon>
        <taxon>Polyangiales</taxon>
        <taxon>Polyangiaceae</taxon>
        <taxon>Polyangium</taxon>
    </lineage>
</organism>
<dbReference type="SMART" id="SM00563">
    <property type="entry name" value="PlsC"/>
    <property type="match status" value="1"/>
</dbReference>
<reference evidence="6 7" key="1">
    <citation type="submission" date="2022-11" db="EMBL/GenBank/DDBJ databases">
        <title>Minimal conservation of predation-associated metabolite biosynthetic gene clusters underscores biosynthetic potential of Myxococcota including descriptions for ten novel species: Archangium lansinium sp. nov., Myxococcus landrumus sp. nov., Nannocystis bai.</title>
        <authorList>
            <person name="Ahearne A."/>
            <person name="Stevens C."/>
            <person name="Dowd S."/>
        </authorList>
    </citation>
    <scope>NUCLEOTIDE SEQUENCE [LARGE SCALE GENOMIC DNA]</scope>
    <source>
        <strain evidence="6 7">RJM3</strain>
    </source>
</reference>
<proteinExistence type="predicted"/>
<accession>A0ABT5F2J2</accession>
<dbReference type="SUPFAM" id="SSF69593">
    <property type="entry name" value="Glycerol-3-phosphate (1)-acyltransferase"/>
    <property type="match status" value="1"/>
</dbReference>
<keyword evidence="7" id="KW-1185">Reference proteome</keyword>
<dbReference type="Pfam" id="PF01553">
    <property type="entry name" value="Acyltransferase"/>
    <property type="match status" value="1"/>
</dbReference>
<evidence type="ECO:0000256" key="4">
    <source>
        <dbReference type="SAM" id="Phobius"/>
    </source>
</evidence>
<dbReference type="EMBL" id="JAQNDO010000001">
    <property type="protein sequence ID" value="MDC0747618.1"/>
    <property type="molecule type" value="Genomic_DNA"/>
</dbReference>
<dbReference type="PANTHER" id="PTHR10434:SF11">
    <property type="entry name" value="1-ACYL-SN-GLYCEROL-3-PHOSPHATE ACYLTRANSFERASE"/>
    <property type="match status" value="1"/>
</dbReference>
<protein>
    <submittedName>
        <fullName evidence="6">Lysophospholipid acyltransferase family protein</fullName>
    </submittedName>
</protein>
<dbReference type="PANTHER" id="PTHR10434">
    <property type="entry name" value="1-ACYL-SN-GLYCEROL-3-PHOSPHATE ACYLTRANSFERASE"/>
    <property type="match status" value="1"/>
</dbReference>
<keyword evidence="2" id="KW-0808">Transferase</keyword>
<sequence length="256" mass="28206">MSVRRFWQLLASWICGIGIGIVGSTITLLTFGVFARTLSPWIVRTWGKSMLRLARVTVSVEGAEHLSSDTMKIATFNHGSLLDSFLIASIMPRGSVAAVKREMFYYPILGFTMYLCGFVFLDRRNSARSRRQMAAACKRMARDRLTVFISPEGTRAHTHELLPFKKGAFFLAIDSGAPIVPVVIEGAFDLHPPSRWTTNPGHVRIRVLPARPMVGLSAETIPAEIESLREVYTSELAAMRAERGRSALAPAALAVG</sequence>
<evidence type="ECO:0000259" key="5">
    <source>
        <dbReference type="SMART" id="SM00563"/>
    </source>
</evidence>
<dbReference type="CDD" id="cd07989">
    <property type="entry name" value="LPLAT_AGPAT-like"/>
    <property type="match status" value="1"/>
</dbReference>
<gene>
    <name evidence="6" type="ORF">POL67_40170</name>
</gene>
<evidence type="ECO:0000313" key="7">
    <source>
        <dbReference type="Proteomes" id="UP001221411"/>
    </source>
</evidence>
<keyword evidence="4" id="KW-1133">Transmembrane helix</keyword>
<dbReference type="GO" id="GO:0016746">
    <property type="term" value="F:acyltransferase activity"/>
    <property type="evidence" value="ECO:0007669"/>
    <property type="project" value="UniProtKB-KW"/>
</dbReference>
<dbReference type="RefSeq" id="WP_271926148.1">
    <property type="nucleotide sequence ID" value="NZ_JAQNDO010000001.1"/>
</dbReference>
<evidence type="ECO:0000256" key="1">
    <source>
        <dbReference type="ARBA" id="ARBA00005189"/>
    </source>
</evidence>
<keyword evidence="3 6" id="KW-0012">Acyltransferase</keyword>
<feature type="transmembrane region" description="Helical" evidence="4">
    <location>
        <begin position="103"/>
        <end position="121"/>
    </location>
</feature>
<comment type="pathway">
    <text evidence="1">Lipid metabolism.</text>
</comment>
<keyword evidence="4" id="KW-0472">Membrane</keyword>
<evidence type="ECO:0000256" key="3">
    <source>
        <dbReference type="ARBA" id="ARBA00023315"/>
    </source>
</evidence>
<feature type="transmembrane region" description="Helical" evidence="4">
    <location>
        <begin position="12"/>
        <end position="35"/>
    </location>
</feature>
<evidence type="ECO:0000313" key="6">
    <source>
        <dbReference type="EMBL" id="MDC0747618.1"/>
    </source>
</evidence>
<dbReference type="InterPro" id="IPR002123">
    <property type="entry name" value="Plipid/glycerol_acylTrfase"/>
</dbReference>
<feature type="domain" description="Phospholipid/glycerol acyltransferase" evidence="5">
    <location>
        <begin position="72"/>
        <end position="187"/>
    </location>
</feature>
<evidence type="ECO:0000256" key="2">
    <source>
        <dbReference type="ARBA" id="ARBA00022679"/>
    </source>
</evidence>
<dbReference type="Proteomes" id="UP001221411">
    <property type="component" value="Unassembled WGS sequence"/>
</dbReference>